<evidence type="ECO:0000313" key="2">
    <source>
        <dbReference type="Proteomes" id="UP001595476"/>
    </source>
</evidence>
<name>A0ABV7HB63_9GAMM</name>
<dbReference type="EMBL" id="JBHRSZ010000002">
    <property type="protein sequence ID" value="MFC3149904.1"/>
    <property type="molecule type" value="Genomic_DNA"/>
</dbReference>
<comment type="caution">
    <text evidence="1">The sequence shown here is derived from an EMBL/GenBank/DDBJ whole genome shotgun (WGS) entry which is preliminary data.</text>
</comment>
<keyword evidence="2" id="KW-1185">Reference proteome</keyword>
<organism evidence="1 2">
    <name type="scientific">Litoribrevibacter euphylliae</name>
    <dbReference type="NCBI Taxonomy" id="1834034"/>
    <lineage>
        <taxon>Bacteria</taxon>
        <taxon>Pseudomonadati</taxon>
        <taxon>Pseudomonadota</taxon>
        <taxon>Gammaproteobacteria</taxon>
        <taxon>Oceanospirillales</taxon>
        <taxon>Oceanospirillaceae</taxon>
        <taxon>Litoribrevibacter</taxon>
    </lineage>
</organism>
<sequence>MQSDLFDGSSDEPQKIEPMAEQALDVGKGSQEIVPGVVYSGHLNKMRVRLLSPVQYRLGDDLMMNDLIGRSLKLTYKQHIKCIGCGADTNKSFSQGYCYKCFTTKAACDACIMSPEKCHFDQNTCREPGWGEQYCNQSHYVYLANSSGIKVGITRGTQVPTRWIDQGASQAIPIIRTMNRHLSGLVEVIMKQHVTDKTNWRTMLKGVPESLDMLEVRDRLLEESKSELEEITNRYGINSIQPLLHSESIEIDYPVLEYPAKVNSFNFDKEPDVSGKLMGIKGQYLIFDSGVINLRRFTGYEIDIELLENF</sequence>
<dbReference type="Proteomes" id="UP001595476">
    <property type="component" value="Unassembled WGS sequence"/>
</dbReference>
<dbReference type="RefSeq" id="WP_386715721.1">
    <property type="nucleotide sequence ID" value="NZ_JBHRSZ010000002.1"/>
</dbReference>
<reference evidence="2" key="1">
    <citation type="journal article" date="2019" name="Int. J. Syst. Evol. Microbiol.">
        <title>The Global Catalogue of Microorganisms (GCM) 10K type strain sequencing project: providing services to taxonomists for standard genome sequencing and annotation.</title>
        <authorList>
            <consortium name="The Broad Institute Genomics Platform"/>
            <consortium name="The Broad Institute Genome Sequencing Center for Infectious Disease"/>
            <person name="Wu L."/>
            <person name="Ma J."/>
        </authorList>
    </citation>
    <scope>NUCLEOTIDE SEQUENCE [LARGE SCALE GENOMIC DNA]</scope>
    <source>
        <strain evidence="2">KCTC 52438</strain>
    </source>
</reference>
<protein>
    <submittedName>
        <fullName evidence="1">DUF2797 domain-containing protein</fullName>
    </submittedName>
</protein>
<evidence type="ECO:0000313" key="1">
    <source>
        <dbReference type="EMBL" id="MFC3149904.1"/>
    </source>
</evidence>
<proteinExistence type="predicted"/>
<dbReference type="Pfam" id="PF10977">
    <property type="entry name" value="DUF2797"/>
    <property type="match status" value="1"/>
</dbReference>
<accession>A0ABV7HB63</accession>
<dbReference type="InterPro" id="IPR021246">
    <property type="entry name" value="DUF2797"/>
</dbReference>
<gene>
    <name evidence="1" type="ORF">ACFOEK_02555</name>
</gene>